<dbReference type="Proteomes" id="UP000195570">
    <property type="component" value="Unassembled WGS sequence"/>
</dbReference>
<accession>A0A1G4I2P1</accession>
<dbReference type="VEuPathDB" id="TriTrypDB:TEOVI_000524800"/>
<dbReference type="EMBL" id="CZPT02000454">
    <property type="protein sequence ID" value="SCU65898.1"/>
    <property type="molecule type" value="Genomic_DNA"/>
</dbReference>
<gene>
    <name evidence="1" type="ORF">TEOVI_000524800</name>
</gene>
<proteinExistence type="predicted"/>
<evidence type="ECO:0000313" key="2">
    <source>
        <dbReference type="Proteomes" id="UP000195570"/>
    </source>
</evidence>
<dbReference type="GeneID" id="92379188"/>
<comment type="caution">
    <text evidence="1">The sequence shown here is derived from an EMBL/GenBank/DDBJ whole genome shotgun (WGS) entry which is preliminary data.</text>
</comment>
<sequence length="273" mass="30851">MRSRYMRKGNESVTVAVSSFTREDAFFLSCMRSLGIGVAPYLRCRSFPQDGFPLKLFSTLAETPENRIVAAVPCTTVWTVDDVHDDDVEGLMPPLQSCQEACSSPHVSKHFDLLYLSLYFAIQACRTTSTSSWSHWQRQLSPPATFKSDVEDAAATFLQILSENSIVPPMELMLNMCRYTQTHSCRLTKDRMKLNLKEGPVLAVMPLVDLMISQNVAEGNVALRRCDAWQFRSLMRSNPLKCVKQSLFVCDDDAAYWLLETVVAVKEYIPLNL</sequence>
<evidence type="ECO:0000313" key="1">
    <source>
        <dbReference type="EMBL" id="SCU65898.1"/>
    </source>
</evidence>
<protein>
    <submittedName>
        <fullName evidence="1">Uncharacterized protein</fullName>
    </submittedName>
</protein>
<dbReference type="RefSeq" id="XP_067077415.1">
    <property type="nucleotide sequence ID" value="XM_067221314.1"/>
</dbReference>
<keyword evidence="2" id="KW-1185">Reference proteome</keyword>
<reference evidence="1" key="1">
    <citation type="submission" date="2016-09" db="EMBL/GenBank/DDBJ databases">
        <authorList>
            <person name="Hebert L."/>
            <person name="Moumen B."/>
        </authorList>
    </citation>
    <scope>NUCLEOTIDE SEQUENCE [LARGE SCALE GENOMIC DNA]</scope>
    <source>
        <strain evidence="1">OVI</strain>
    </source>
</reference>
<dbReference type="AlphaFoldDB" id="A0A1G4I2P1"/>
<name>A0A1G4I2P1_TRYEQ</name>
<organism evidence="1 2">
    <name type="scientific">Trypanosoma equiperdum</name>
    <dbReference type="NCBI Taxonomy" id="5694"/>
    <lineage>
        <taxon>Eukaryota</taxon>
        <taxon>Discoba</taxon>
        <taxon>Euglenozoa</taxon>
        <taxon>Kinetoplastea</taxon>
        <taxon>Metakinetoplastina</taxon>
        <taxon>Trypanosomatida</taxon>
        <taxon>Trypanosomatidae</taxon>
        <taxon>Trypanosoma</taxon>
    </lineage>
</organism>